<protein>
    <submittedName>
        <fullName evidence="1">Uncharacterized protein</fullName>
    </submittedName>
</protein>
<evidence type="ECO:0000313" key="2">
    <source>
        <dbReference type="Proteomes" id="UP000828390"/>
    </source>
</evidence>
<sequence length="419" mass="47735">MLNLANISTSELTCKNSKPTGDDIFKQTEAIFKPSPYNIRRNVLTKFHEDWTINVTSRPYKNAPSHVGHVFRQTRAIFQLIQDIITINVMTKFHEDWTINVTSNSIGKNLLTNKCVLLSVNKVNAPPFDRTINVAFRVSNLWQNFIGTNVLTKFHEDWPINVANIDNCPPPPPGGHNKCSDEVFHKDWIINVTSRVLTRKNTTPPCGHFHEHWTTNVTSRVLTRKTAPPHGGHVFHSTGTIFELVQDIIGTHVLTKFHEDWTRNVTSRVLTKKTATPPGGHVFQPTRTIFQLVQDIIGTHVLTKFHEDWTKNVTSRVLTRKNATPPGGHIFQPTGTIFKLVQDIIGTHVLTKFHEDRTINVTSRVLPRFYYRKLPRPLAAIFFQSTGTIFELVQDIIGTHVLSKFHEDWTTNVASRVLT</sequence>
<feature type="non-terminal residue" evidence="1">
    <location>
        <position position="1"/>
    </location>
</feature>
<gene>
    <name evidence="1" type="ORF">DPMN_116857</name>
</gene>
<accession>A0A9D4KQ76</accession>
<name>A0A9D4KQ76_DREPO</name>
<dbReference type="AlphaFoldDB" id="A0A9D4KQ76"/>
<dbReference type="EMBL" id="JAIWYP010000004">
    <property type="protein sequence ID" value="KAH3843342.1"/>
    <property type="molecule type" value="Genomic_DNA"/>
</dbReference>
<evidence type="ECO:0000313" key="1">
    <source>
        <dbReference type="EMBL" id="KAH3843342.1"/>
    </source>
</evidence>
<organism evidence="1 2">
    <name type="scientific">Dreissena polymorpha</name>
    <name type="common">Zebra mussel</name>
    <name type="synonym">Mytilus polymorpha</name>
    <dbReference type="NCBI Taxonomy" id="45954"/>
    <lineage>
        <taxon>Eukaryota</taxon>
        <taxon>Metazoa</taxon>
        <taxon>Spiralia</taxon>
        <taxon>Lophotrochozoa</taxon>
        <taxon>Mollusca</taxon>
        <taxon>Bivalvia</taxon>
        <taxon>Autobranchia</taxon>
        <taxon>Heteroconchia</taxon>
        <taxon>Euheterodonta</taxon>
        <taxon>Imparidentia</taxon>
        <taxon>Neoheterodontei</taxon>
        <taxon>Myida</taxon>
        <taxon>Dreissenoidea</taxon>
        <taxon>Dreissenidae</taxon>
        <taxon>Dreissena</taxon>
    </lineage>
</organism>
<reference evidence="1" key="1">
    <citation type="journal article" date="2019" name="bioRxiv">
        <title>The Genome of the Zebra Mussel, Dreissena polymorpha: A Resource for Invasive Species Research.</title>
        <authorList>
            <person name="McCartney M.A."/>
            <person name="Auch B."/>
            <person name="Kono T."/>
            <person name="Mallez S."/>
            <person name="Zhang Y."/>
            <person name="Obille A."/>
            <person name="Becker A."/>
            <person name="Abrahante J.E."/>
            <person name="Garbe J."/>
            <person name="Badalamenti J.P."/>
            <person name="Herman A."/>
            <person name="Mangelson H."/>
            <person name="Liachko I."/>
            <person name="Sullivan S."/>
            <person name="Sone E.D."/>
            <person name="Koren S."/>
            <person name="Silverstein K.A.T."/>
            <person name="Beckman K.B."/>
            <person name="Gohl D.M."/>
        </authorList>
    </citation>
    <scope>NUCLEOTIDE SEQUENCE</scope>
    <source>
        <strain evidence="1">Duluth1</strain>
        <tissue evidence="1">Whole animal</tissue>
    </source>
</reference>
<comment type="caution">
    <text evidence="1">The sequence shown here is derived from an EMBL/GenBank/DDBJ whole genome shotgun (WGS) entry which is preliminary data.</text>
</comment>
<reference evidence="1" key="2">
    <citation type="submission" date="2020-11" db="EMBL/GenBank/DDBJ databases">
        <authorList>
            <person name="McCartney M.A."/>
            <person name="Auch B."/>
            <person name="Kono T."/>
            <person name="Mallez S."/>
            <person name="Becker A."/>
            <person name="Gohl D.M."/>
            <person name="Silverstein K.A.T."/>
            <person name="Koren S."/>
            <person name="Bechman K.B."/>
            <person name="Herman A."/>
            <person name="Abrahante J.E."/>
            <person name="Garbe J."/>
        </authorList>
    </citation>
    <scope>NUCLEOTIDE SEQUENCE</scope>
    <source>
        <strain evidence="1">Duluth1</strain>
        <tissue evidence="1">Whole animal</tissue>
    </source>
</reference>
<proteinExistence type="predicted"/>
<keyword evidence="2" id="KW-1185">Reference proteome</keyword>
<dbReference type="Proteomes" id="UP000828390">
    <property type="component" value="Unassembled WGS sequence"/>
</dbReference>